<accession>A0ABW5CSP0</accession>
<evidence type="ECO:0000256" key="4">
    <source>
        <dbReference type="RuleBase" id="RU361185"/>
    </source>
</evidence>
<evidence type="ECO:0000313" key="10">
    <source>
        <dbReference type="EMBL" id="MFD2245397.1"/>
    </source>
</evidence>
<name>A0ABW5CSP0_9BACT</name>
<evidence type="ECO:0000256" key="2">
    <source>
        <dbReference type="ARBA" id="ARBA00022801"/>
    </source>
</evidence>
<feature type="signal peptide" evidence="5">
    <location>
        <begin position="1"/>
        <end position="23"/>
    </location>
</feature>
<evidence type="ECO:0000259" key="6">
    <source>
        <dbReference type="Pfam" id="PF01055"/>
    </source>
</evidence>
<gene>
    <name evidence="10" type="ORF">ACFSKP_03970</name>
</gene>
<keyword evidence="3 4" id="KW-0326">Glycosidase</keyword>
<evidence type="ECO:0000259" key="9">
    <source>
        <dbReference type="Pfam" id="PF21365"/>
    </source>
</evidence>
<feature type="domain" description="DUF5110" evidence="8">
    <location>
        <begin position="695"/>
        <end position="762"/>
    </location>
</feature>
<dbReference type="RefSeq" id="WP_250429147.1">
    <property type="nucleotide sequence ID" value="NZ_JALPRR010000002.1"/>
</dbReference>
<sequence length="822" mass="93323">MKISCKSLFTLALLSSFIFPASAQNSPVKGVGAISSVNIQGQKVNITTNQNAHVEVTVYSPTIVRVRMDKQPLAADFSYAVIAQPKQTKANITQSANEVTIVTDSLQARITKNPFAVAFYTRDGKVINQDEAGLTTSWIGEEVTTYKKMQEGERFIGLGEKTGGLDRRGSGYTNWNTDAYGYTVGQDPLYATIPFYIGIHSGLNYGIFLDNSYQSDFNFGASNNRFSSFGAQGGEMDYYFIHHKKVADIITSYTDLTGRMNMPPLWSLGYQQNRYSYYPDTEVYRIAQTLREKKIPADGITLDIHYMDAYKLFTWNKERFPNPRQMTDKLRQMGFRTTVIVDPGIKVEDGYAAYESGKKADIFLKYVDGQNYSGQVWPGWTHFPDFTSEKGRAWWRNEVKLYANDGVDGLWNDMNEIATWGQKMPNNVLFDYDGHTTTHKEGHNVYGLQMARASYEGAREHMGNRRPFLLTRAGFSGTQRYAAMWTGDNRAEDNHMLLGIRLLNSMGVSGMPFTAMDIGGFTGNPSVGLYARWIQLGAFTPYFRNHTGVNTKSAEPWAFGEEVTEIARNFISLRYKLLPYIYSSFYEATQNGRPLMRTLAIDYTHDAKVYNSEFDTQYQFGEAFLIMPFESGKNYGKVYFPKGKWYNLYTGEVETGNREEMIPIAFNKLPVYVKESSIVPMQSLIQSTMEKPTDTLTVHVYKGDVANSFVYYEDDGETYDYEKDAYYKRTISYDPKKKTITFDKTDGSFKSKFNNVKVVLHGFDAKTKYKFNGRKADVQDDLASFLAPISRFDPQGTSNPVEGYKVKNVVVKNSNDTFTISY</sequence>
<dbReference type="Gene3D" id="2.60.40.1180">
    <property type="entry name" value="Golgi alpha-mannosidase II"/>
    <property type="match status" value="2"/>
</dbReference>
<dbReference type="SUPFAM" id="SSF51445">
    <property type="entry name" value="(Trans)glycosidases"/>
    <property type="match status" value="1"/>
</dbReference>
<dbReference type="Pfam" id="PF01055">
    <property type="entry name" value="Glyco_hydro_31_2nd"/>
    <property type="match status" value="1"/>
</dbReference>
<dbReference type="Gene3D" id="3.20.20.80">
    <property type="entry name" value="Glycosidases"/>
    <property type="match status" value="1"/>
</dbReference>
<dbReference type="SUPFAM" id="SSF74650">
    <property type="entry name" value="Galactose mutarotase-like"/>
    <property type="match status" value="1"/>
</dbReference>
<evidence type="ECO:0000256" key="1">
    <source>
        <dbReference type="ARBA" id="ARBA00007806"/>
    </source>
</evidence>
<evidence type="ECO:0000256" key="5">
    <source>
        <dbReference type="SAM" id="SignalP"/>
    </source>
</evidence>
<dbReference type="InterPro" id="IPR017853">
    <property type="entry name" value="GH"/>
</dbReference>
<organism evidence="10 11">
    <name type="scientific">Pontibacter ruber</name>
    <dbReference type="NCBI Taxonomy" id="1343895"/>
    <lineage>
        <taxon>Bacteria</taxon>
        <taxon>Pseudomonadati</taxon>
        <taxon>Bacteroidota</taxon>
        <taxon>Cytophagia</taxon>
        <taxon>Cytophagales</taxon>
        <taxon>Hymenobacteraceae</taxon>
        <taxon>Pontibacter</taxon>
    </lineage>
</organism>
<dbReference type="EMBL" id="JBHUIM010000001">
    <property type="protein sequence ID" value="MFD2245397.1"/>
    <property type="molecule type" value="Genomic_DNA"/>
</dbReference>
<feature type="domain" description="Glycosyl hydrolase family 31 C-terminal" evidence="9">
    <location>
        <begin position="592"/>
        <end position="679"/>
    </location>
</feature>
<dbReference type="Gene3D" id="2.60.40.1760">
    <property type="entry name" value="glycosyl hydrolase (family 31)"/>
    <property type="match status" value="1"/>
</dbReference>
<dbReference type="Pfam" id="PF17137">
    <property type="entry name" value="DUF5110"/>
    <property type="match status" value="1"/>
</dbReference>
<dbReference type="InterPro" id="IPR000322">
    <property type="entry name" value="Glyco_hydro_31_TIM"/>
</dbReference>
<evidence type="ECO:0000256" key="3">
    <source>
        <dbReference type="ARBA" id="ARBA00023295"/>
    </source>
</evidence>
<feature type="domain" description="Glycoside hydrolase family 31 N-terminal" evidence="7">
    <location>
        <begin position="54"/>
        <end position="217"/>
    </location>
</feature>
<evidence type="ECO:0000259" key="7">
    <source>
        <dbReference type="Pfam" id="PF13802"/>
    </source>
</evidence>
<keyword evidence="5" id="KW-0732">Signal</keyword>
<keyword evidence="11" id="KW-1185">Reference proteome</keyword>
<dbReference type="InterPro" id="IPR030458">
    <property type="entry name" value="Glyco_hydro_31_AS"/>
</dbReference>
<proteinExistence type="inferred from homology"/>
<dbReference type="PROSITE" id="PS00129">
    <property type="entry name" value="GLYCOSYL_HYDROL_F31_1"/>
    <property type="match status" value="1"/>
</dbReference>
<dbReference type="CDD" id="cd14752">
    <property type="entry name" value="GH31_N"/>
    <property type="match status" value="1"/>
</dbReference>
<feature type="chain" id="PRO_5046676311" evidence="5">
    <location>
        <begin position="24"/>
        <end position="822"/>
    </location>
</feature>
<dbReference type="SUPFAM" id="SSF51011">
    <property type="entry name" value="Glycosyl hydrolase domain"/>
    <property type="match status" value="1"/>
</dbReference>
<dbReference type="InterPro" id="IPR013780">
    <property type="entry name" value="Glyco_hydro_b"/>
</dbReference>
<feature type="domain" description="Glycoside hydrolase family 31 TIM barrel" evidence="6">
    <location>
        <begin position="261"/>
        <end position="583"/>
    </location>
</feature>
<comment type="caution">
    <text evidence="10">The sequence shown here is derived from an EMBL/GenBank/DDBJ whole genome shotgun (WGS) entry which is preliminary data.</text>
</comment>
<evidence type="ECO:0000313" key="11">
    <source>
        <dbReference type="Proteomes" id="UP001597374"/>
    </source>
</evidence>
<dbReference type="Proteomes" id="UP001597374">
    <property type="component" value="Unassembled WGS sequence"/>
</dbReference>
<dbReference type="InterPro" id="IPR011013">
    <property type="entry name" value="Gal_mutarotase_sf_dom"/>
</dbReference>
<dbReference type="InterPro" id="IPR025887">
    <property type="entry name" value="Glyco_hydro_31_N_dom"/>
</dbReference>
<evidence type="ECO:0000259" key="8">
    <source>
        <dbReference type="Pfam" id="PF17137"/>
    </source>
</evidence>
<comment type="similarity">
    <text evidence="1 4">Belongs to the glycosyl hydrolase 31 family.</text>
</comment>
<dbReference type="Pfam" id="PF13802">
    <property type="entry name" value="Gal_mutarotas_2"/>
    <property type="match status" value="1"/>
</dbReference>
<dbReference type="InterPro" id="IPR048395">
    <property type="entry name" value="Glyco_hydro_31_C"/>
</dbReference>
<protein>
    <submittedName>
        <fullName evidence="10">TIM-barrel domain-containing protein</fullName>
    </submittedName>
</protein>
<keyword evidence="2 4" id="KW-0378">Hydrolase</keyword>
<dbReference type="PANTHER" id="PTHR22762:SF120">
    <property type="entry name" value="HETEROGLYCAN GLUCOSIDASE 1"/>
    <property type="match status" value="1"/>
</dbReference>
<reference evidence="11" key="1">
    <citation type="journal article" date="2019" name="Int. J. Syst. Evol. Microbiol.">
        <title>The Global Catalogue of Microorganisms (GCM) 10K type strain sequencing project: providing services to taxonomists for standard genome sequencing and annotation.</title>
        <authorList>
            <consortium name="The Broad Institute Genomics Platform"/>
            <consortium name="The Broad Institute Genome Sequencing Center for Infectious Disease"/>
            <person name="Wu L."/>
            <person name="Ma J."/>
        </authorList>
    </citation>
    <scope>NUCLEOTIDE SEQUENCE [LARGE SCALE GENOMIC DNA]</scope>
    <source>
        <strain evidence="11">CGMCC 4.1782</strain>
    </source>
</reference>
<dbReference type="Pfam" id="PF21365">
    <property type="entry name" value="Glyco_hydro_31_3rd"/>
    <property type="match status" value="1"/>
</dbReference>
<dbReference type="CDD" id="cd06604">
    <property type="entry name" value="GH31_glucosidase_II_MalA"/>
    <property type="match status" value="1"/>
</dbReference>
<dbReference type="InterPro" id="IPR033403">
    <property type="entry name" value="DUF5110"/>
</dbReference>
<dbReference type="PANTHER" id="PTHR22762">
    <property type="entry name" value="ALPHA-GLUCOSIDASE"/>
    <property type="match status" value="1"/>
</dbReference>